<keyword evidence="2 3" id="KW-0418">Kinase</keyword>
<dbReference type="SUPFAM" id="SSF53067">
    <property type="entry name" value="Actin-like ATPase domain"/>
    <property type="match status" value="1"/>
</dbReference>
<dbReference type="EMBL" id="RJKX01000011">
    <property type="protein sequence ID" value="ROQ01717.1"/>
    <property type="molecule type" value="Genomic_DNA"/>
</dbReference>
<dbReference type="InterPro" id="IPR003836">
    <property type="entry name" value="Glucokinase"/>
</dbReference>
<comment type="caution">
    <text evidence="5">The sequence shown here is derived from an EMBL/GenBank/DDBJ whole genome shotgun (WGS) entry which is preliminary data.</text>
</comment>
<dbReference type="EC" id="2.7.1.2" evidence="3"/>
<dbReference type="InterPro" id="IPR043129">
    <property type="entry name" value="ATPase_NBD"/>
</dbReference>
<evidence type="ECO:0000313" key="5">
    <source>
        <dbReference type="EMBL" id="ROQ01717.1"/>
    </source>
</evidence>
<dbReference type="PANTHER" id="PTHR47690">
    <property type="entry name" value="GLUCOKINASE"/>
    <property type="match status" value="1"/>
</dbReference>
<comment type="subcellular location">
    <subcellularLocation>
        <location evidence="3">Cytoplasm</location>
    </subcellularLocation>
</comment>
<evidence type="ECO:0000256" key="4">
    <source>
        <dbReference type="RuleBase" id="RU004046"/>
    </source>
</evidence>
<accession>A0A3N1MG38</accession>
<dbReference type="GO" id="GO:0005524">
    <property type="term" value="F:ATP binding"/>
    <property type="evidence" value="ECO:0007669"/>
    <property type="project" value="UniProtKB-UniRule"/>
</dbReference>
<dbReference type="GO" id="GO:0004340">
    <property type="term" value="F:glucokinase activity"/>
    <property type="evidence" value="ECO:0007669"/>
    <property type="project" value="UniProtKB-UniRule"/>
</dbReference>
<reference evidence="5 6" key="1">
    <citation type="submission" date="2018-11" db="EMBL/GenBank/DDBJ databases">
        <title>Genomic Encyclopedia of Type Strains, Phase IV (KMG-IV): sequencing the most valuable type-strain genomes for metagenomic binning, comparative biology and taxonomic classification.</title>
        <authorList>
            <person name="Goeker M."/>
        </authorList>
    </citation>
    <scope>NUCLEOTIDE SEQUENCE [LARGE SCALE GENOMIC DNA]</scope>
    <source>
        <strain evidence="5 6">DSM 5900</strain>
    </source>
</reference>
<dbReference type="HAMAP" id="MF_00524">
    <property type="entry name" value="Glucokinase"/>
    <property type="match status" value="1"/>
</dbReference>
<dbReference type="GO" id="GO:0005829">
    <property type="term" value="C:cytosol"/>
    <property type="evidence" value="ECO:0007669"/>
    <property type="project" value="TreeGrafter"/>
</dbReference>
<dbReference type="PANTHER" id="PTHR47690:SF1">
    <property type="entry name" value="GLUCOKINASE"/>
    <property type="match status" value="1"/>
</dbReference>
<evidence type="ECO:0000256" key="1">
    <source>
        <dbReference type="ARBA" id="ARBA00022679"/>
    </source>
</evidence>
<dbReference type="Gene3D" id="3.40.367.20">
    <property type="match status" value="1"/>
</dbReference>
<gene>
    <name evidence="3" type="primary">glk</name>
    <name evidence="5" type="ORF">EDC65_0903</name>
</gene>
<dbReference type="NCBIfam" id="TIGR00749">
    <property type="entry name" value="glk"/>
    <property type="match status" value="1"/>
</dbReference>
<evidence type="ECO:0000256" key="3">
    <source>
        <dbReference type="HAMAP-Rule" id="MF_00524"/>
    </source>
</evidence>
<keyword evidence="3" id="KW-0547">Nucleotide-binding</keyword>
<protein>
    <recommendedName>
        <fullName evidence="3">Glucokinase</fullName>
        <ecNumber evidence="3">2.7.1.2</ecNumber>
    </recommendedName>
    <alternativeName>
        <fullName evidence="3">Glucose kinase</fullName>
    </alternativeName>
</protein>
<sequence length="319" mass="33235">MIRSRIPRPTLLADIGGTNARFAILDEDTIRQLAPVATADHPTLEAAMEVALAGWTGARPTKALLAVAGPVDGDRMQLTNAPWEVNGLRLRRTFDMSDVRLVNDFAAVAWSMPGLDAGDLRPLAPGEADPEAPIVTLGPGTGLGVAAFLPGRPARVVAGEGGHGTLPAADPEEEAVIARLRARFGHVSAERALSGPGLANLRRAISECRGVSVPDEPPQAITRAALDGSCAVARAALEMFCAMLGGVAGNLALTFRSAGGVRIAGGIAPRIADFLAASRFHERFVAKGRFRPWLETVPVAIVTHPAAALVGLARLADED</sequence>
<dbReference type="RefSeq" id="WP_197735866.1">
    <property type="nucleotide sequence ID" value="NZ_AP019700.1"/>
</dbReference>
<dbReference type="GO" id="GO:0006096">
    <property type="term" value="P:glycolytic process"/>
    <property type="evidence" value="ECO:0007669"/>
    <property type="project" value="UniProtKB-UniRule"/>
</dbReference>
<evidence type="ECO:0000313" key="6">
    <source>
        <dbReference type="Proteomes" id="UP000278222"/>
    </source>
</evidence>
<dbReference type="Gene3D" id="3.30.420.40">
    <property type="match status" value="1"/>
</dbReference>
<comment type="similarity">
    <text evidence="3 4">Belongs to the bacterial glucokinase family.</text>
</comment>
<name>A0A3N1MG38_9PROT</name>
<dbReference type="GO" id="GO:0005536">
    <property type="term" value="F:D-glucose binding"/>
    <property type="evidence" value="ECO:0007669"/>
    <property type="project" value="InterPro"/>
</dbReference>
<dbReference type="AlphaFoldDB" id="A0A3N1MG38"/>
<dbReference type="NCBIfam" id="NF009073">
    <property type="entry name" value="PRK12408.1"/>
    <property type="match status" value="1"/>
</dbReference>
<dbReference type="Pfam" id="PF02685">
    <property type="entry name" value="Glucokinase"/>
    <property type="match status" value="1"/>
</dbReference>
<keyword evidence="6" id="KW-1185">Reference proteome</keyword>
<dbReference type="CDD" id="cd24008">
    <property type="entry name" value="ASKHA_NBD_GLK"/>
    <property type="match status" value="1"/>
</dbReference>
<organism evidence="5 6">
    <name type="scientific">Stella humosa</name>
    <dbReference type="NCBI Taxonomy" id="94"/>
    <lineage>
        <taxon>Bacteria</taxon>
        <taxon>Pseudomonadati</taxon>
        <taxon>Pseudomonadota</taxon>
        <taxon>Alphaproteobacteria</taxon>
        <taxon>Rhodospirillales</taxon>
        <taxon>Stellaceae</taxon>
        <taxon>Stella</taxon>
    </lineage>
</organism>
<dbReference type="Proteomes" id="UP000278222">
    <property type="component" value="Unassembled WGS sequence"/>
</dbReference>
<proteinExistence type="inferred from homology"/>
<keyword evidence="3" id="KW-0963">Cytoplasm</keyword>
<evidence type="ECO:0000256" key="2">
    <source>
        <dbReference type="ARBA" id="ARBA00022777"/>
    </source>
</evidence>
<keyword evidence="3" id="KW-0067">ATP-binding</keyword>
<keyword evidence="1 3" id="KW-0808">Transferase</keyword>
<comment type="catalytic activity">
    <reaction evidence="3">
        <text>D-glucose + ATP = D-glucose 6-phosphate + ADP + H(+)</text>
        <dbReference type="Rhea" id="RHEA:17825"/>
        <dbReference type="ChEBI" id="CHEBI:4167"/>
        <dbReference type="ChEBI" id="CHEBI:15378"/>
        <dbReference type="ChEBI" id="CHEBI:30616"/>
        <dbReference type="ChEBI" id="CHEBI:61548"/>
        <dbReference type="ChEBI" id="CHEBI:456216"/>
        <dbReference type="EC" id="2.7.1.2"/>
    </reaction>
</comment>
<keyword evidence="3" id="KW-0324">Glycolysis</keyword>
<dbReference type="InterPro" id="IPR050201">
    <property type="entry name" value="Bacterial_glucokinase"/>
</dbReference>
<feature type="binding site" evidence="3">
    <location>
        <begin position="13"/>
        <end position="18"/>
    </location>
    <ligand>
        <name>ATP</name>
        <dbReference type="ChEBI" id="CHEBI:30616"/>
    </ligand>
</feature>